<dbReference type="AlphaFoldDB" id="A0A0A9CZC2"/>
<accession>A0A0A9CZC2</accession>
<evidence type="ECO:0000313" key="1">
    <source>
        <dbReference type="EMBL" id="JAD81644.1"/>
    </source>
</evidence>
<name>A0A0A9CZC2_ARUDO</name>
<sequence length="98" mass="10672">MCFVNGTFVIRCHECPGTEIYMKPTCSGIYMKSPKTCQQHDNSTNKAKLPPKIMSALMHHSYRLQNLGSDISGLHSQAASILNNGDGTKCFPSNGSGH</sequence>
<organism evidence="1">
    <name type="scientific">Arundo donax</name>
    <name type="common">Giant reed</name>
    <name type="synonym">Donax arundinaceus</name>
    <dbReference type="NCBI Taxonomy" id="35708"/>
    <lineage>
        <taxon>Eukaryota</taxon>
        <taxon>Viridiplantae</taxon>
        <taxon>Streptophyta</taxon>
        <taxon>Embryophyta</taxon>
        <taxon>Tracheophyta</taxon>
        <taxon>Spermatophyta</taxon>
        <taxon>Magnoliopsida</taxon>
        <taxon>Liliopsida</taxon>
        <taxon>Poales</taxon>
        <taxon>Poaceae</taxon>
        <taxon>PACMAD clade</taxon>
        <taxon>Arundinoideae</taxon>
        <taxon>Arundineae</taxon>
        <taxon>Arundo</taxon>
    </lineage>
</organism>
<reference evidence="1" key="2">
    <citation type="journal article" date="2015" name="Data Brief">
        <title>Shoot transcriptome of the giant reed, Arundo donax.</title>
        <authorList>
            <person name="Barrero R.A."/>
            <person name="Guerrero F.D."/>
            <person name="Moolhuijzen P."/>
            <person name="Goolsby J.A."/>
            <person name="Tidwell J."/>
            <person name="Bellgard S.E."/>
            <person name="Bellgard M.I."/>
        </authorList>
    </citation>
    <scope>NUCLEOTIDE SEQUENCE</scope>
    <source>
        <tissue evidence="1">Shoot tissue taken approximately 20 cm above the soil surface</tissue>
    </source>
</reference>
<proteinExistence type="predicted"/>
<dbReference type="EMBL" id="GBRH01216251">
    <property type="protein sequence ID" value="JAD81644.1"/>
    <property type="molecule type" value="Transcribed_RNA"/>
</dbReference>
<protein>
    <submittedName>
        <fullName evidence="1">Uncharacterized protein</fullName>
    </submittedName>
</protein>
<reference evidence="1" key="1">
    <citation type="submission" date="2014-09" db="EMBL/GenBank/DDBJ databases">
        <authorList>
            <person name="Magalhaes I.L.F."/>
            <person name="Oliveira U."/>
            <person name="Santos F.R."/>
            <person name="Vidigal T.H.D.A."/>
            <person name="Brescovit A.D."/>
            <person name="Santos A.J."/>
        </authorList>
    </citation>
    <scope>NUCLEOTIDE SEQUENCE</scope>
    <source>
        <tissue evidence="1">Shoot tissue taken approximately 20 cm above the soil surface</tissue>
    </source>
</reference>